<dbReference type="EMBL" id="AZBU02000003">
    <property type="protein sequence ID" value="TKR88317.1"/>
    <property type="molecule type" value="Genomic_DNA"/>
</dbReference>
<reference evidence="1 2" key="1">
    <citation type="journal article" date="2015" name="Genome Biol.">
        <title>Comparative genomics of Steinernema reveals deeply conserved gene regulatory networks.</title>
        <authorList>
            <person name="Dillman A.R."/>
            <person name="Macchietto M."/>
            <person name="Porter C.F."/>
            <person name="Rogers A."/>
            <person name="Williams B."/>
            <person name="Antoshechkin I."/>
            <person name="Lee M.M."/>
            <person name="Goodwin Z."/>
            <person name="Lu X."/>
            <person name="Lewis E.E."/>
            <person name="Goodrich-Blair H."/>
            <person name="Stock S.P."/>
            <person name="Adams B.J."/>
            <person name="Sternberg P.W."/>
            <person name="Mortazavi A."/>
        </authorList>
    </citation>
    <scope>NUCLEOTIDE SEQUENCE [LARGE SCALE GENOMIC DNA]</scope>
    <source>
        <strain evidence="1 2">ALL</strain>
    </source>
</reference>
<keyword evidence="2" id="KW-1185">Reference proteome</keyword>
<proteinExistence type="predicted"/>
<comment type="caution">
    <text evidence="1">The sequence shown here is derived from an EMBL/GenBank/DDBJ whole genome shotgun (WGS) entry which is preliminary data.</text>
</comment>
<evidence type="ECO:0000313" key="2">
    <source>
        <dbReference type="Proteomes" id="UP000298663"/>
    </source>
</evidence>
<organism evidence="1 2">
    <name type="scientific">Steinernema carpocapsae</name>
    <name type="common">Entomopathogenic nematode</name>
    <dbReference type="NCBI Taxonomy" id="34508"/>
    <lineage>
        <taxon>Eukaryota</taxon>
        <taxon>Metazoa</taxon>
        <taxon>Ecdysozoa</taxon>
        <taxon>Nematoda</taxon>
        <taxon>Chromadorea</taxon>
        <taxon>Rhabditida</taxon>
        <taxon>Tylenchina</taxon>
        <taxon>Panagrolaimomorpha</taxon>
        <taxon>Strongyloidoidea</taxon>
        <taxon>Steinernematidae</taxon>
        <taxon>Steinernema</taxon>
    </lineage>
</organism>
<gene>
    <name evidence="1" type="ORF">L596_012576</name>
</gene>
<evidence type="ECO:0000313" key="1">
    <source>
        <dbReference type="EMBL" id="TKR88317.1"/>
    </source>
</evidence>
<protein>
    <submittedName>
        <fullName evidence="1">Uncharacterized protein</fullName>
    </submittedName>
</protein>
<dbReference type="AlphaFoldDB" id="A0A4U5NXI0"/>
<accession>A0A4U5NXI0</accession>
<name>A0A4U5NXI0_STECR</name>
<dbReference type="Proteomes" id="UP000298663">
    <property type="component" value="Unassembled WGS sequence"/>
</dbReference>
<reference evidence="1 2" key="2">
    <citation type="journal article" date="2019" name="G3 (Bethesda)">
        <title>Hybrid Assembly of the Genome of the Entomopathogenic Nematode Steinernema carpocapsae Identifies the X-Chromosome.</title>
        <authorList>
            <person name="Serra L."/>
            <person name="Macchietto M."/>
            <person name="Macias-Munoz A."/>
            <person name="McGill C.J."/>
            <person name="Rodriguez I.M."/>
            <person name="Rodriguez B."/>
            <person name="Murad R."/>
            <person name="Mortazavi A."/>
        </authorList>
    </citation>
    <scope>NUCLEOTIDE SEQUENCE [LARGE SCALE GENOMIC DNA]</scope>
    <source>
        <strain evidence="1 2">ALL</strain>
    </source>
</reference>
<sequence length="101" mass="12319">MCSNINTKYLSDRSSHNKERQIQQYSVNDQSWNSQTCFEKFKITFETNYFDVLFNDVFGKLVFSRIHHYLVRLNIRMFIRSQALRVRCRQRLKLDAIRCRC</sequence>